<evidence type="ECO:0000313" key="3">
    <source>
        <dbReference type="EMBL" id="KEQ30516.1"/>
    </source>
</evidence>
<proteinExistence type="predicted"/>
<keyword evidence="1" id="KW-0472">Membrane</keyword>
<dbReference type="Pfam" id="PF22570">
    <property type="entry name" value="LiaF-TM"/>
    <property type="match status" value="1"/>
</dbReference>
<dbReference type="RefSeq" id="WP_037439700.1">
    <property type="nucleotide sequence ID" value="NZ_JNFF01000035.1"/>
</dbReference>
<comment type="caution">
    <text evidence="3">The sequence shown here is derived from an EMBL/GenBank/DDBJ whole genome shotgun (WGS) entry which is preliminary data.</text>
</comment>
<dbReference type="EMBL" id="JNFF01000035">
    <property type="protein sequence ID" value="KEQ30516.1"/>
    <property type="molecule type" value="Genomic_DNA"/>
</dbReference>
<sequence>MKLTRVMWGIVLLFVGIVLLLENFNLIEFYWRNVWSFWPVFLIISGVNILFNKNKSETGNMISLGVLVIVLGFVFYKGQQVPAGRSWMDGRFSKDFDIDIDSDQDDNGNKESLTFSTPFVPADSAKKTVFNISGGGTSFSLDGETDSLVVANVEKRSGNFILQKESSDSVNTVIFKMKEKKGGWSINDGGNNVNLQMNKAPEWIVNMKMGAGEVKFDFSDYKVRRFGFDGGAASLDIRIGDLVPVTDVVVKTGVADVKLTVPEASGCRISTKTGLSAKDFPGFIKINNNSYETSNYSSSAKKVIIVLDGGLSNFEVSRY</sequence>
<dbReference type="InterPro" id="IPR054331">
    <property type="entry name" value="LiaF_TM"/>
</dbReference>
<dbReference type="AlphaFoldDB" id="A0A081PIJ3"/>
<feature type="transmembrane region" description="Helical" evidence="1">
    <location>
        <begin position="58"/>
        <end position="76"/>
    </location>
</feature>
<keyword evidence="1" id="KW-1133">Transmembrane helix</keyword>
<dbReference type="OrthoDB" id="941984at2"/>
<dbReference type="Proteomes" id="UP000028007">
    <property type="component" value="Unassembled WGS sequence"/>
</dbReference>
<organism evidence="3 4">
    <name type="scientific">Pedobacter antarcticus 4BY</name>
    <dbReference type="NCBI Taxonomy" id="1358423"/>
    <lineage>
        <taxon>Bacteria</taxon>
        <taxon>Pseudomonadati</taxon>
        <taxon>Bacteroidota</taxon>
        <taxon>Sphingobacteriia</taxon>
        <taxon>Sphingobacteriales</taxon>
        <taxon>Sphingobacteriaceae</taxon>
        <taxon>Pedobacter</taxon>
    </lineage>
</organism>
<feature type="transmembrane region" description="Helical" evidence="1">
    <location>
        <begin position="7"/>
        <end position="27"/>
    </location>
</feature>
<feature type="transmembrane region" description="Helical" evidence="1">
    <location>
        <begin position="33"/>
        <end position="51"/>
    </location>
</feature>
<gene>
    <name evidence="3" type="ORF">N180_09460</name>
</gene>
<reference evidence="3 4" key="1">
    <citation type="journal article" date="1992" name="Int. J. Syst. Bacteriol.">
        <title>Sphingobacterium antarcticus sp. nov. a Psychrotrophic Bacterium from the Soils of Schirmacher Oasis, Antarctica.</title>
        <authorList>
            <person name="Shivaji S."/>
            <person name="Ray M.K."/>
            <person name="Rao N.S."/>
            <person name="Saiserr L."/>
            <person name="Jagannadham M.V."/>
            <person name="Kumar G.S."/>
            <person name="Reddy G."/>
            <person name="Bhargava P.M."/>
        </authorList>
    </citation>
    <scope>NUCLEOTIDE SEQUENCE [LARGE SCALE GENOMIC DNA]</scope>
    <source>
        <strain evidence="3 4">4BY</strain>
    </source>
</reference>
<evidence type="ECO:0000256" key="1">
    <source>
        <dbReference type="SAM" id="Phobius"/>
    </source>
</evidence>
<name>A0A081PIJ3_9SPHI</name>
<keyword evidence="4" id="KW-1185">Reference proteome</keyword>
<evidence type="ECO:0000259" key="2">
    <source>
        <dbReference type="Pfam" id="PF22570"/>
    </source>
</evidence>
<dbReference type="eggNOG" id="ENOG5032BXU">
    <property type="taxonomic scope" value="Bacteria"/>
</dbReference>
<accession>A0A081PIJ3</accession>
<protein>
    <recommendedName>
        <fullName evidence="2">LiaF transmembrane domain-containing protein</fullName>
    </recommendedName>
</protein>
<evidence type="ECO:0000313" key="4">
    <source>
        <dbReference type="Proteomes" id="UP000028007"/>
    </source>
</evidence>
<keyword evidence="1" id="KW-0812">Transmembrane</keyword>
<feature type="domain" description="LiaF transmembrane" evidence="2">
    <location>
        <begin position="7"/>
        <end position="71"/>
    </location>
</feature>